<name>A0A212R645_9PROT</name>
<dbReference type="InterPro" id="IPR042047">
    <property type="entry name" value="SleB_dom1"/>
</dbReference>
<organism evidence="2 3">
    <name type="scientific">Arboricoccus pini</name>
    <dbReference type="NCBI Taxonomy" id="1963835"/>
    <lineage>
        <taxon>Bacteria</taxon>
        <taxon>Pseudomonadati</taxon>
        <taxon>Pseudomonadota</taxon>
        <taxon>Alphaproteobacteria</taxon>
        <taxon>Geminicoccales</taxon>
        <taxon>Geminicoccaceae</taxon>
        <taxon>Arboricoccus</taxon>
    </lineage>
</organism>
<gene>
    <name evidence="2" type="ORF">SAMN07250955_1063</name>
</gene>
<keyword evidence="3" id="KW-1185">Reference proteome</keyword>
<evidence type="ECO:0000259" key="1">
    <source>
        <dbReference type="Pfam" id="PF07486"/>
    </source>
</evidence>
<accession>A0A212R645</accession>
<dbReference type="AlphaFoldDB" id="A0A212R645"/>
<dbReference type="Proteomes" id="UP000197065">
    <property type="component" value="Unassembled WGS sequence"/>
</dbReference>
<proteinExistence type="predicted"/>
<evidence type="ECO:0000313" key="3">
    <source>
        <dbReference type="Proteomes" id="UP000197065"/>
    </source>
</evidence>
<dbReference type="GO" id="GO:0016787">
    <property type="term" value="F:hydrolase activity"/>
    <property type="evidence" value="ECO:0007669"/>
    <property type="project" value="UniProtKB-KW"/>
</dbReference>
<dbReference type="Gene3D" id="6.20.240.60">
    <property type="match status" value="1"/>
</dbReference>
<dbReference type="Gene3D" id="1.10.10.2520">
    <property type="entry name" value="Cell wall hydrolase SleB, domain 1"/>
    <property type="match status" value="1"/>
</dbReference>
<reference evidence="2 3" key="1">
    <citation type="submission" date="2017-06" db="EMBL/GenBank/DDBJ databases">
        <authorList>
            <person name="Kim H.J."/>
            <person name="Triplett B.A."/>
        </authorList>
    </citation>
    <scope>NUCLEOTIDE SEQUENCE [LARGE SCALE GENOMIC DNA]</scope>
    <source>
        <strain evidence="2 3">B29T1</strain>
    </source>
</reference>
<keyword evidence="2" id="KW-0378">Hydrolase</keyword>
<dbReference type="InterPro" id="IPR011105">
    <property type="entry name" value="Cell_wall_hydrolase_SleB"/>
</dbReference>
<feature type="domain" description="Cell wall hydrolase SleB" evidence="1">
    <location>
        <begin position="79"/>
        <end position="201"/>
    </location>
</feature>
<dbReference type="OrthoDB" id="9785345at2"/>
<evidence type="ECO:0000313" key="2">
    <source>
        <dbReference type="EMBL" id="SNB67613.1"/>
    </source>
</evidence>
<protein>
    <submittedName>
        <fullName evidence="2">Cell Wall Hydrolase</fullName>
    </submittedName>
</protein>
<dbReference type="EMBL" id="FYEH01000006">
    <property type="protein sequence ID" value="SNB67613.1"/>
    <property type="molecule type" value="Genomic_DNA"/>
</dbReference>
<dbReference type="Pfam" id="PF07486">
    <property type="entry name" value="Hydrolase_2"/>
    <property type="match status" value="1"/>
</dbReference>
<sequence length="282" mass="29750">MRGLESGSKSGTGGWVRAVHACWTALALVALQIAAPPALAGVTARTATFVDGPAAERSDLGRQVRCMALVAYAEAAIDGTKGMDAVVRVIRNRMKSASFPSDACKVVLQPNQFQPVSQNASLREVLADPEAYPYSAAFGSIDPDRMSAAVTTASAALAGVKVKDPTVGALFFVNPFFMDADKCPWFAGLKKTAEIGGHVFMTEYASNEKHADPAIDCSVAGTGKMAANGIGQPLPRSVGMVLRDGDGRWIGRSRQPEDRRRVTVVLGGRIDTRVSNSLIAAR</sequence>
<dbReference type="RefSeq" id="WP_133063882.1">
    <property type="nucleotide sequence ID" value="NZ_FYEH01000006.1"/>
</dbReference>